<gene>
    <name evidence="2" type="ORF">PHYPA_005419</name>
</gene>
<dbReference type="EnsemblPlants" id="Pp3c3_35479V3.1">
    <property type="protein sequence ID" value="PAC:32941430.CDS.1"/>
    <property type="gene ID" value="Pp3c3_35479"/>
</dbReference>
<dbReference type="AlphaFoldDB" id="A0A2K1KXA9"/>
<keyword evidence="1" id="KW-0472">Membrane</keyword>
<keyword evidence="1" id="KW-0812">Transmembrane</keyword>
<feature type="transmembrane region" description="Helical" evidence="1">
    <location>
        <begin position="62"/>
        <end position="87"/>
    </location>
</feature>
<accession>A0A2K1KXA9</accession>
<dbReference type="Proteomes" id="UP000006727">
    <property type="component" value="Chromosome 3"/>
</dbReference>
<keyword evidence="4" id="KW-1185">Reference proteome</keyword>
<sequence>MWVSTLLSFIRRGGSCPSDLDLRVTSVRVSPWALTTTISTLHSTPQGKLDHLQCLPEPTIQLFLFIPFFLLTCMLRFQVYIVALLGLNTDFISYVREGLELQLLHQLTETVEFSILLKNLCPLHSQSLFSK</sequence>
<proteinExistence type="predicted"/>
<reference evidence="2 4" key="2">
    <citation type="journal article" date="2018" name="Plant J.">
        <title>The Physcomitrella patens chromosome-scale assembly reveals moss genome structure and evolution.</title>
        <authorList>
            <person name="Lang D."/>
            <person name="Ullrich K.K."/>
            <person name="Murat F."/>
            <person name="Fuchs J."/>
            <person name="Jenkins J."/>
            <person name="Haas F.B."/>
            <person name="Piednoel M."/>
            <person name="Gundlach H."/>
            <person name="Van Bel M."/>
            <person name="Meyberg R."/>
            <person name="Vives C."/>
            <person name="Morata J."/>
            <person name="Symeonidi A."/>
            <person name="Hiss M."/>
            <person name="Muchero W."/>
            <person name="Kamisugi Y."/>
            <person name="Saleh O."/>
            <person name="Blanc G."/>
            <person name="Decker E.L."/>
            <person name="van Gessel N."/>
            <person name="Grimwood J."/>
            <person name="Hayes R.D."/>
            <person name="Graham S.W."/>
            <person name="Gunter L.E."/>
            <person name="McDaniel S.F."/>
            <person name="Hoernstein S.N.W."/>
            <person name="Larsson A."/>
            <person name="Li F.W."/>
            <person name="Perroud P.F."/>
            <person name="Phillips J."/>
            <person name="Ranjan P."/>
            <person name="Rokshar D.S."/>
            <person name="Rothfels C.J."/>
            <person name="Schneider L."/>
            <person name="Shu S."/>
            <person name="Stevenson D.W."/>
            <person name="Thummler F."/>
            <person name="Tillich M."/>
            <person name="Villarreal Aguilar J.C."/>
            <person name="Widiez T."/>
            <person name="Wong G.K."/>
            <person name="Wymore A."/>
            <person name="Zhang Y."/>
            <person name="Zimmer A.D."/>
            <person name="Quatrano R.S."/>
            <person name="Mayer K.F.X."/>
            <person name="Goodstein D."/>
            <person name="Casacuberta J.M."/>
            <person name="Vandepoele K."/>
            <person name="Reski R."/>
            <person name="Cuming A.C."/>
            <person name="Tuskan G.A."/>
            <person name="Maumus F."/>
            <person name="Salse J."/>
            <person name="Schmutz J."/>
            <person name="Rensing S.A."/>
        </authorList>
    </citation>
    <scope>NUCLEOTIDE SEQUENCE [LARGE SCALE GENOMIC DNA]</scope>
    <source>
        <strain evidence="3 4">cv. Gransden 2004</strain>
    </source>
</reference>
<dbReference type="Gramene" id="Pp3c3_35479V3.1">
    <property type="protein sequence ID" value="PAC:32941430.CDS.1"/>
    <property type="gene ID" value="Pp3c3_35479"/>
</dbReference>
<reference evidence="2 4" key="1">
    <citation type="journal article" date="2008" name="Science">
        <title>The Physcomitrella genome reveals evolutionary insights into the conquest of land by plants.</title>
        <authorList>
            <person name="Rensing S."/>
            <person name="Lang D."/>
            <person name="Zimmer A."/>
            <person name="Terry A."/>
            <person name="Salamov A."/>
            <person name="Shapiro H."/>
            <person name="Nishiyama T."/>
            <person name="Perroud P.-F."/>
            <person name="Lindquist E."/>
            <person name="Kamisugi Y."/>
            <person name="Tanahashi T."/>
            <person name="Sakakibara K."/>
            <person name="Fujita T."/>
            <person name="Oishi K."/>
            <person name="Shin-I T."/>
            <person name="Kuroki Y."/>
            <person name="Toyoda A."/>
            <person name="Suzuki Y."/>
            <person name="Hashimoto A."/>
            <person name="Yamaguchi K."/>
            <person name="Sugano A."/>
            <person name="Kohara Y."/>
            <person name="Fujiyama A."/>
            <person name="Anterola A."/>
            <person name="Aoki S."/>
            <person name="Ashton N."/>
            <person name="Barbazuk W.B."/>
            <person name="Barker E."/>
            <person name="Bennetzen J."/>
            <person name="Bezanilla M."/>
            <person name="Blankenship R."/>
            <person name="Cho S.H."/>
            <person name="Dutcher S."/>
            <person name="Estelle M."/>
            <person name="Fawcett J.A."/>
            <person name="Gundlach H."/>
            <person name="Hanada K."/>
            <person name="Heyl A."/>
            <person name="Hicks K.A."/>
            <person name="Hugh J."/>
            <person name="Lohr M."/>
            <person name="Mayer K."/>
            <person name="Melkozernov A."/>
            <person name="Murata T."/>
            <person name="Nelson D."/>
            <person name="Pils B."/>
            <person name="Prigge M."/>
            <person name="Reiss B."/>
            <person name="Renner T."/>
            <person name="Rombauts S."/>
            <person name="Rushton P."/>
            <person name="Sanderfoot A."/>
            <person name="Schween G."/>
            <person name="Shiu S.-H."/>
            <person name="Stueber K."/>
            <person name="Theodoulou F.L."/>
            <person name="Tu H."/>
            <person name="Van de Peer Y."/>
            <person name="Verrier P.J."/>
            <person name="Waters E."/>
            <person name="Wood A."/>
            <person name="Yang L."/>
            <person name="Cove D."/>
            <person name="Cuming A."/>
            <person name="Hasebe M."/>
            <person name="Lucas S."/>
            <person name="Mishler D.B."/>
            <person name="Reski R."/>
            <person name="Grigoriev I."/>
            <person name="Quatrano R.S."/>
            <person name="Boore J.L."/>
        </authorList>
    </citation>
    <scope>NUCLEOTIDE SEQUENCE [LARGE SCALE GENOMIC DNA]</scope>
    <source>
        <strain evidence="3 4">cv. Gransden 2004</strain>
    </source>
</reference>
<reference evidence="3" key="3">
    <citation type="submission" date="2020-12" db="UniProtKB">
        <authorList>
            <consortium name="EnsemblPlants"/>
        </authorList>
    </citation>
    <scope>IDENTIFICATION</scope>
</reference>
<organism evidence="2">
    <name type="scientific">Physcomitrium patens</name>
    <name type="common">Spreading-leaved earth moss</name>
    <name type="synonym">Physcomitrella patens</name>
    <dbReference type="NCBI Taxonomy" id="3218"/>
    <lineage>
        <taxon>Eukaryota</taxon>
        <taxon>Viridiplantae</taxon>
        <taxon>Streptophyta</taxon>
        <taxon>Embryophyta</taxon>
        <taxon>Bryophyta</taxon>
        <taxon>Bryophytina</taxon>
        <taxon>Bryopsida</taxon>
        <taxon>Funariidae</taxon>
        <taxon>Funariales</taxon>
        <taxon>Funariaceae</taxon>
        <taxon>Physcomitrium</taxon>
    </lineage>
</organism>
<protein>
    <submittedName>
        <fullName evidence="2 3">Uncharacterized protein</fullName>
    </submittedName>
</protein>
<dbReference type="EMBL" id="ABEU02000003">
    <property type="protein sequence ID" value="PNR58424.1"/>
    <property type="molecule type" value="Genomic_DNA"/>
</dbReference>
<evidence type="ECO:0000313" key="4">
    <source>
        <dbReference type="Proteomes" id="UP000006727"/>
    </source>
</evidence>
<evidence type="ECO:0000313" key="3">
    <source>
        <dbReference type="EnsemblPlants" id="PAC:32941430.CDS.1"/>
    </source>
</evidence>
<name>A0A2K1KXA9_PHYPA</name>
<evidence type="ECO:0000256" key="1">
    <source>
        <dbReference type="SAM" id="Phobius"/>
    </source>
</evidence>
<dbReference type="InParanoid" id="A0A2K1KXA9"/>
<keyword evidence="1" id="KW-1133">Transmembrane helix</keyword>
<evidence type="ECO:0000313" key="2">
    <source>
        <dbReference type="EMBL" id="PNR58424.1"/>
    </source>
</evidence>